<sequence>MGSLDDPKMVLPEPTISFTIPSIHDDTPLDCRVYYPTPLRDCTLDLSEWRKKGAVIAHPYAPLGGSYDDHVVGIIADELLKEGFVVGTFNFRGAHSSKGRTSWTGKPELDDYVSFAGFFIHYLHLLRPSASRTTSPSTPSVPSVPSSPFDISTDGRTSPQNECARVILGGYSYGSLIVKHIPPTAKILELFHKVEDGTAAAEILLRASNLSAQRNREWENALAARGRQQSNRERRYTNEHSLSVIVGGEETSPEKRRSSRETRRSSERDHSFEFPRGFGSMSLRRKKREHSLCVIESQIPLDSGPSQSTAYLLVSPLLPPLSTFAAPSMVQRFWSKSKDHHENIVLQPTLAVFGDHDFFTSVKKLRPWAEKLNKELGSGFTYEEIGGAGHFWHEHGVEPKLRDALRKWAHDLDDAQVYPDMK</sequence>
<feature type="region of interest" description="Disordered" evidence="1">
    <location>
        <begin position="132"/>
        <end position="157"/>
    </location>
</feature>
<dbReference type="PANTHER" id="PTHR42103">
    <property type="entry name" value="ALPHA/BETA-HYDROLASES SUPERFAMILY PROTEIN"/>
    <property type="match status" value="1"/>
</dbReference>
<dbReference type="Gene3D" id="3.40.50.1820">
    <property type="entry name" value="alpha/beta hydrolase"/>
    <property type="match status" value="1"/>
</dbReference>
<proteinExistence type="predicted"/>
<feature type="compositionally biased region" description="Basic and acidic residues" evidence="1">
    <location>
        <begin position="252"/>
        <end position="273"/>
    </location>
</feature>
<dbReference type="Proteomes" id="UP000250140">
    <property type="component" value="Unassembled WGS sequence"/>
</dbReference>
<dbReference type="EMBL" id="KV750415">
    <property type="protein sequence ID" value="OCL04897.1"/>
    <property type="molecule type" value="Genomic_DNA"/>
</dbReference>
<dbReference type="SUPFAM" id="SSF53474">
    <property type="entry name" value="alpha/beta-Hydrolases"/>
    <property type="match status" value="1"/>
</dbReference>
<reference evidence="2 3" key="1">
    <citation type="journal article" date="2016" name="Nat. Commun.">
        <title>Ectomycorrhizal ecology is imprinted in the genome of the dominant symbiotic fungus Cenococcum geophilum.</title>
        <authorList>
            <consortium name="DOE Joint Genome Institute"/>
            <person name="Peter M."/>
            <person name="Kohler A."/>
            <person name="Ohm R.A."/>
            <person name="Kuo A."/>
            <person name="Krutzmann J."/>
            <person name="Morin E."/>
            <person name="Arend M."/>
            <person name="Barry K.W."/>
            <person name="Binder M."/>
            <person name="Choi C."/>
            <person name="Clum A."/>
            <person name="Copeland A."/>
            <person name="Grisel N."/>
            <person name="Haridas S."/>
            <person name="Kipfer T."/>
            <person name="LaButti K."/>
            <person name="Lindquist E."/>
            <person name="Lipzen A."/>
            <person name="Maire R."/>
            <person name="Meier B."/>
            <person name="Mihaltcheva S."/>
            <person name="Molinier V."/>
            <person name="Murat C."/>
            <person name="Poggeler S."/>
            <person name="Quandt C.A."/>
            <person name="Sperisen C."/>
            <person name="Tritt A."/>
            <person name="Tisserant E."/>
            <person name="Crous P.W."/>
            <person name="Henrissat B."/>
            <person name="Nehls U."/>
            <person name="Egli S."/>
            <person name="Spatafora J.W."/>
            <person name="Grigoriev I.V."/>
            <person name="Martin F.M."/>
        </authorList>
    </citation>
    <scope>NUCLEOTIDE SEQUENCE [LARGE SCALE GENOMIC DNA]</scope>
    <source>
        <strain evidence="2 3">CBS 207.34</strain>
    </source>
</reference>
<evidence type="ECO:0000256" key="1">
    <source>
        <dbReference type="SAM" id="MobiDB-lite"/>
    </source>
</evidence>
<name>A0A8E2EU15_9PEZI</name>
<dbReference type="InterPro" id="IPR029058">
    <property type="entry name" value="AB_hydrolase_fold"/>
</dbReference>
<dbReference type="PANTHER" id="PTHR42103:SF2">
    <property type="entry name" value="AB HYDROLASE-1 DOMAIN-CONTAINING PROTEIN"/>
    <property type="match status" value="1"/>
</dbReference>
<accession>A0A8E2EU15</accession>
<dbReference type="OrthoDB" id="10260961at2759"/>
<organism evidence="2 3">
    <name type="scientific">Glonium stellatum</name>
    <dbReference type="NCBI Taxonomy" id="574774"/>
    <lineage>
        <taxon>Eukaryota</taxon>
        <taxon>Fungi</taxon>
        <taxon>Dikarya</taxon>
        <taxon>Ascomycota</taxon>
        <taxon>Pezizomycotina</taxon>
        <taxon>Dothideomycetes</taxon>
        <taxon>Pleosporomycetidae</taxon>
        <taxon>Gloniales</taxon>
        <taxon>Gloniaceae</taxon>
        <taxon>Glonium</taxon>
    </lineage>
</organism>
<evidence type="ECO:0000313" key="3">
    <source>
        <dbReference type="Proteomes" id="UP000250140"/>
    </source>
</evidence>
<evidence type="ECO:0000313" key="2">
    <source>
        <dbReference type="EMBL" id="OCL04897.1"/>
    </source>
</evidence>
<feature type="compositionally biased region" description="Low complexity" evidence="1">
    <location>
        <begin position="132"/>
        <end position="148"/>
    </location>
</feature>
<keyword evidence="3" id="KW-1185">Reference proteome</keyword>
<feature type="region of interest" description="Disordered" evidence="1">
    <location>
        <begin position="224"/>
        <end position="274"/>
    </location>
</feature>
<gene>
    <name evidence="2" type="ORF">AOQ84DRAFT_345562</name>
</gene>
<protein>
    <submittedName>
        <fullName evidence="2">Uncharacterized protein</fullName>
    </submittedName>
</protein>
<dbReference type="AlphaFoldDB" id="A0A8E2EU15"/>